<dbReference type="EMBL" id="SEOQ01000559">
    <property type="protein sequence ID" value="TFY60506.1"/>
    <property type="molecule type" value="Genomic_DNA"/>
</dbReference>
<sequence>MLKGTVPSLPAELQVKIFECLDVIDLLNCSVACKFFHDIIRDRTALQYRIQLAIDGVSETEDARPWSYSDGVLCYVSDNSLLHYVVTVVQLPSLSGGGSSYDIELADLSSIPVALTHDATQDMLALVTRMAMGHSNYLVAIETRSLRTGEYHPTTGLSPLSFYYLAFVSHKNDTRRPFSEINIWRWRLRASLIGDPDTHPAADFAFLTPNILLLAQPKYSGYIEVLTPRHTLQVLPDLDIQHLHSFVHLLSLQLPDRSPYFYLNTMTISCEPTPGSLDQHPFSGAEVNGGVISVACTVLDYRHGSRIVNFVFHARTIFDLLVAYNRLPPSIPVPTETITIPWIDWGPDACRAFMIDPWKEDICAVYGNCVVLGCRDTAEDPIRPRPPRDRPPAEAVTAPTFLHEEPGFQDPVETTLPYVAIDIPNADNREAYCDYLLDGQRLLAMKPRADHEGAEQEVDVFVF</sequence>
<dbReference type="CDD" id="cd09917">
    <property type="entry name" value="F-box_SF"/>
    <property type="match status" value="1"/>
</dbReference>
<organism evidence="2 3">
    <name type="scientific">Dentipellis fragilis</name>
    <dbReference type="NCBI Taxonomy" id="205917"/>
    <lineage>
        <taxon>Eukaryota</taxon>
        <taxon>Fungi</taxon>
        <taxon>Dikarya</taxon>
        <taxon>Basidiomycota</taxon>
        <taxon>Agaricomycotina</taxon>
        <taxon>Agaricomycetes</taxon>
        <taxon>Russulales</taxon>
        <taxon>Hericiaceae</taxon>
        <taxon>Dentipellis</taxon>
    </lineage>
</organism>
<comment type="caution">
    <text evidence="2">The sequence shown here is derived from an EMBL/GenBank/DDBJ whole genome shotgun (WGS) entry which is preliminary data.</text>
</comment>
<dbReference type="Proteomes" id="UP000298327">
    <property type="component" value="Unassembled WGS sequence"/>
</dbReference>
<dbReference type="Pfam" id="PF12937">
    <property type="entry name" value="F-box-like"/>
    <property type="match status" value="1"/>
</dbReference>
<protein>
    <recommendedName>
        <fullName evidence="1">F-box domain-containing protein</fullName>
    </recommendedName>
</protein>
<dbReference type="InterPro" id="IPR001810">
    <property type="entry name" value="F-box_dom"/>
</dbReference>
<keyword evidence="3" id="KW-1185">Reference proteome</keyword>
<reference evidence="2 3" key="1">
    <citation type="submission" date="2019-02" db="EMBL/GenBank/DDBJ databases">
        <title>Genome sequencing of the rare red list fungi Dentipellis fragilis.</title>
        <authorList>
            <person name="Buettner E."/>
            <person name="Kellner H."/>
        </authorList>
    </citation>
    <scope>NUCLEOTIDE SEQUENCE [LARGE SCALE GENOMIC DNA]</scope>
    <source>
        <strain evidence="2 3">DSM 105465</strain>
    </source>
</reference>
<dbReference type="Gene3D" id="1.20.1280.50">
    <property type="match status" value="1"/>
</dbReference>
<dbReference type="PROSITE" id="PS50181">
    <property type="entry name" value="FBOX"/>
    <property type="match status" value="1"/>
</dbReference>
<dbReference type="InterPro" id="IPR036047">
    <property type="entry name" value="F-box-like_dom_sf"/>
</dbReference>
<gene>
    <name evidence="2" type="ORF">EVG20_g7393</name>
</gene>
<feature type="domain" description="F-box" evidence="1">
    <location>
        <begin position="3"/>
        <end position="50"/>
    </location>
</feature>
<evidence type="ECO:0000313" key="3">
    <source>
        <dbReference type="Proteomes" id="UP000298327"/>
    </source>
</evidence>
<evidence type="ECO:0000313" key="2">
    <source>
        <dbReference type="EMBL" id="TFY60506.1"/>
    </source>
</evidence>
<name>A0A4Y9YD97_9AGAM</name>
<dbReference type="SUPFAM" id="SSF81383">
    <property type="entry name" value="F-box domain"/>
    <property type="match status" value="1"/>
</dbReference>
<evidence type="ECO:0000259" key="1">
    <source>
        <dbReference type="PROSITE" id="PS50181"/>
    </source>
</evidence>
<dbReference type="AlphaFoldDB" id="A0A4Y9YD97"/>
<dbReference type="SMART" id="SM00256">
    <property type="entry name" value="FBOX"/>
    <property type="match status" value="1"/>
</dbReference>
<accession>A0A4Y9YD97</accession>
<dbReference type="OrthoDB" id="3256413at2759"/>
<proteinExistence type="predicted"/>